<dbReference type="EMBL" id="MN234218">
    <property type="protein sequence ID" value="QFG13496.1"/>
    <property type="molecule type" value="Genomic_DNA"/>
</dbReference>
<dbReference type="Proteomes" id="UP000326082">
    <property type="component" value="Segment"/>
</dbReference>
<evidence type="ECO:0000313" key="2">
    <source>
        <dbReference type="EMBL" id="QFG13496.1"/>
    </source>
</evidence>
<feature type="domain" description="DUF4326" evidence="1">
    <location>
        <begin position="10"/>
        <end position="102"/>
    </location>
</feature>
<sequence>MTAPTRIQRKRTKGWRMPEGAIYVGRGSTWGNPWRIGARLITEADMLNGTVHVREFLITPEIAVAFYREAFALDLPEIVAELRDLACWCPLDQPCHADVLLELANGGDR</sequence>
<dbReference type="Pfam" id="PF14216">
    <property type="entry name" value="DUF4326"/>
    <property type="match status" value="1"/>
</dbReference>
<organism evidence="2 3">
    <name type="scientific">Gordonia phage Powerball</name>
    <dbReference type="NCBI Taxonomy" id="2599847"/>
    <lineage>
        <taxon>Viruses</taxon>
        <taxon>Duplodnaviria</taxon>
        <taxon>Heunggongvirae</taxon>
        <taxon>Uroviricota</taxon>
        <taxon>Caudoviricetes</taxon>
        <taxon>Powerballvirus</taxon>
        <taxon>Powerballvirus powerball</taxon>
    </lineage>
</organism>
<dbReference type="InterPro" id="IPR025475">
    <property type="entry name" value="DUF4326"/>
</dbReference>
<reference evidence="2 3" key="1">
    <citation type="submission" date="2019-07" db="EMBL/GenBank/DDBJ databases">
        <authorList>
            <person name="Lauer M.J."/>
            <person name="Stoner T.H."/>
            <person name="Garlena R.A."/>
            <person name="Russell D.A."/>
            <person name="Pope W.H."/>
            <person name="Jacobs-Sera D."/>
            <person name="Hatfull G.F."/>
        </authorList>
    </citation>
    <scope>NUCLEOTIDE SEQUENCE [LARGE SCALE GENOMIC DNA]</scope>
</reference>
<proteinExistence type="predicted"/>
<keyword evidence="3" id="KW-1185">Reference proteome</keyword>
<evidence type="ECO:0000259" key="1">
    <source>
        <dbReference type="Pfam" id="PF14216"/>
    </source>
</evidence>
<gene>
    <name evidence="2" type="primary">64</name>
    <name evidence="2" type="ORF">PBI_POWERBALL_64</name>
</gene>
<evidence type="ECO:0000313" key="3">
    <source>
        <dbReference type="Proteomes" id="UP000326082"/>
    </source>
</evidence>
<protein>
    <recommendedName>
        <fullName evidence="1">DUF4326 domain-containing protein</fullName>
    </recommendedName>
</protein>
<accession>A0A5J6TRV6</accession>
<name>A0A5J6TRV6_9CAUD</name>
<dbReference type="KEGG" id="vg:77929841"/>
<dbReference type="GeneID" id="77929841"/>
<dbReference type="RefSeq" id="YP_010654003.1">
    <property type="nucleotide sequence ID" value="NC_070805.1"/>
</dbReference>